<accession>A0A2W7Q4S5</accession>
<dbReference type="EMBL" id="QKZK01000012">
    <property type="protein sequence ID" value="PZX16699.1"/>
    <property type="molecule type" value="Genomic_DNA"/>
</dbReference>
<feature type="chain" id="PRO_5016093588" evidence="1">
    <location>
        <begin position="23"/>
        <end position="260"/>
    </location>
</feature>
<evidence type="ECO:0000313" key="4">
    <source>
        <dbReference type="Proteomes" id="UP000249239"/>
    </source>
</evidence>
<sequence>MKKILWVAGLMLALLTACDSEAGQQTVTGNGVLTTVTRDSETFSKVETTGDITVMYLKGSTPSVKITCDENLADYIETSVNGNQMSVKAKSGVVLTSKNLIRVLITSPSLNTIDLLGSGIVSADEMTGQNISVTINGTGRLSVKNMTTANLDLKVYGKSSVAIGGVFTNITSYVKGDGNVVLTGTNAQTHTLTMEGKGAVKCYDLKSTNAKVVQTGACTAELSVANKLDVDAAQGAYLYYKGSPTITANLHNSAKMIESN</sequence>
<evidence type="ECO:0000256" key="1">
    <source>
        <dbReference type="SAM" id="SignalP"/>
    </source>
</evidence>
<dbReference type="Pfam" id="PF10988">
    <property type="entry name" value="DUF2807"/>
    <property type="match status" value="1"/>
</dbReference>
<gene>
    <name evidence="3" type="ORF">LX69_01769</name>
</gene>
<evidence type="ECO:0000259" key="2">
    <source>
        <dbReference type="Pfam" id="PF10988"/>
    </source>
</evidence>
<feature type="signal peptide" evidence="1">
    <location>
        <begin position="1"/>
        <end position="22"/>
    </location>
</feature>
<dbReference type="Proteomes" id="UP000249239">
    <property type="component" value="Unassembled WGS sequence"/>
</dbReference>
<keyword evidence="4" id="KW-1185">Reference proteome</keyword>
<evidence type="ECO:0000313" key="3">
    <source>
        <dbReference type="EMBL" id="PZX16699.1"/>
    </source>
</evidence>
<dbReference type="RefSeq" id="WP_111445537.1">
    <property type="nucleotide sequence ID" value="NZ_QKZK01000012.1"/>
</dbReference>
<dbReference type="AlphaFoldDB" id="A0A2W7Q4S5"/>
<comment type="caution">
    <text evidence="3">The sequence shown here is derived from an EMBL/GenBank/DDBJ whole genome shotgun (WGS) entry which is preliminary data.</text>
</comment>
<reference evidence="3 4" key="1">
    <citation type="submission" date="2018-06" db="EMBL/GenBank/DDBJ databases">
        <title>Genomic Encyclopedia of Archaeal and Bacterial Type Strains, Phase II (KMG-II): from individual species to whole genera.</title>
        <authorList>
            <person name="Goeker M."/>
        </authorList>
    </citation>
    <scope>NUCLEOTIDE SEQUENCE [LARGE SCALE GENOMIC DNA]</scope>
    <source>
        <strain evidence="3 4">DSM 6779</strain>
    </source>
</reference>
<name>A0A2W7Q4S5_9BACT</name>
<organism evidence="3 4">
    <name type="scientific">Breznakibacter xylanolyticus</name>
    <dbReference type="NCBI Taxonomy" id="990"/>
    <lineage>
        <taxon>Bacteria</taxon>
        <taxon>Pseudomonadati</taxon>
        <taxon>Bacteroidota</taxon>
        <taxon>Bacteroidia</taxon>
        <taxon>Marinilabiliales</taxon>
        <taxon>Marinilabiliaceae</taxon>
        <taxon>Breznakibacter</taxon>
    </lineage>
</organism>
<dbReference type="InterPro" id="IPR021255">
    <property type="entry name" value="DUF2807"/>
</dbReference>
<feature type="domain" description="Putative auto-transporter adhesin head GIN" evidence="2">
    <location>
        <begin position="43"/>
        <end position="244"/>
    </location>
</feature>
<proteinExistence type="predicted"/>
<protein>
    <submittedName>
        <fullName evidence="3">Putative autotransporter adhesin-like protein</fullName>
    </submittedName>
</protein>
<dbReference type="Gene3D" id="2.160.20.120">
    <property type="match status" value="1"/>
</dbReference>
<keyword evidence="1" id="KW-0732">Signal</keyword>
<dbReference type="OrthoDB" id="980382at2"/>
<dbReference type="PROSITE" id="PS51257">
    <property type="entry name" value="PROKAR_LIPOPROTEIN"/>
    <property type="match status" value="1"/>
</dbReference>